<accession>F9U9P5</accession>
<dbReference type="EMBL" id="AFWV01000005">
    <property type="protein sequence ID" value="EGV18843.1"/>
    <property type="molecule type" value="Genomic_DNA"/>
</dbReference>
<dbReference type="Pfam" id="PF13091">
    <property type="entry name" value="PLDc_2"/>
    <property type="match status" value="1"/>
</dbReference>
<reference evidence="2 3" key="1">
    <citation type="submission" date="2011-06" db="EMBL/GenBank/DDBJ databases">
        <title>The draft genome of Thiocapsa marina 5811.</title>
        <authorList>
            <consortium name="US DOE Joint Genome Institute (JGI-PGF)"/>
            <person name="Lucas S."/>
            <person name="Han J."/>
            <person name="Cheng J.-F."/>
            <person name="Goodwin L."/>
            <person name="Pitluck S."/>
            <person name="Peters L."/>
            <person name="Land M.L."/>
            <person name="Hauser L."/>
            <person name="Vogl K."/>
            <person name="Liu Z."/>
            <person name="Imhoff J."/>
            <person name="Thiel V."/>
            <person name="Frigaard N.-U."/>
            <person name="Bryant D."/>
            <person name="Woyke T.J."/>
        </authorList>
    </citation>
    <scope>NUCLEOTIDE SEQUENCE [LARGE SCALE GENOMIC DNA]</scope>
    <source>
        <strain evidence="2 3">5811</strain>
    </source>
</reference>
<dbReference type="Gene3D" id="3.30.870.10">
    <property type="entry name" value="Endonuclease Chain A"/>
    <property type="match status" value="1"/>
</dbReference>
<dbReference type="NCBIfam" id="NF038319">
    <property type="entry name" value="DISARM_DrmC_I"/>
    <property type="match status" value="1"/>
</dbReference>
<dbReference type="SMART" id="SM00155">
    <property type="entry name" value="PLDc"/>
    <property type="match status" value="1"/>
</dbReference>
<dbReference type="GO" id="GO:0032049">
    <property type="term" value="P:cardiolipin biosynthetic process"/>
    <property type="evidence" value="ECO:0007669"/>
    <property type="project" value="UniProtKB-ARBA"/>
</dbReference>
<dbReference type="STRING" id="768671.ThimaDRAFT_1647"/>
<evidence type="ECO:0000313" key="3">
    <source>
        <dbReference type="Proteomes" id="UP000005459"/>
    </source>
</evidence>
<feature type="domain" description="PLD phosphodiesterase" evidence="1">
    <location>
        <begin position="201"/>
        <end position="227"/>
    </location>
</feature>
<gene>
    <name evidence="2" type="ORF">ThimaDRAFT_1647</name>
</gene>
<name>F9U9P5_9GAMM</name>
<evidence type="ECO:0000259" key="1">
    <source>
        <dbReference type="PROSITE" id="PS50035"/>
    </source>
</evidence>
<dbReference type="AlphaFoldDB" id="F9U9P5"/>
<dbReference type="PANTHER" id="PTHR21248:SF22">
    <property type="entry name" value="PHOSPHOLIPASE D"/>
    <property type="match status" value="1"/>
</dbReference>
<organism evidence="2 3">
    <name type="scientific">Thiocapsa marina 5811</name>
    <dbReference type="NCBI Taxonomy" id="768671"/>
    <lineage>
        <taxon>Bacteria</taxon>
        <taxon>Pseudomonadati</taxon>
        <taxon>Pseudomonadota</taxon>
        <taxon>Gammaproteobacteria</taxon>
        <taxon>Chromatiales</taxon>
        <taxon>Chromatiaceae</taxon>
        <taxon>Thiocapsa</taxon>
    </lineage>
</organism>
<proteinExistence type="predicted"/>
<sequence>MAMSDDLCIAVENLVRKAPEGWLTATCDTLRALPASATLDLVRQRLPGTYNSDLAYRMDRVLDLASTQMSWEALSWSLRTTHAAYRRWQADEEVELLWSGPTPANQVPARRIDQALYDLIGDAKRDILLMTFAAVKINRLADVLLKAVSRGVHVKLILEFERSSEGQLSFDALKAFPTALVAAATVYHWPLEKRERNLAGRPGKLHAKVAIVDDMALISSANLTDDAFNRNLEIGVMIGSDRLRGPLTGHILGLVRSGQLVELR</sequence>
<evidence type="ECO:0000313" key="2">
    <source>
        <dbReference type="EMBL" id="EGV18843.1"/>
    </source>
</evidence>
<keyword evidence="3" id="KW-1185">Reference proteome</keyword>
<dbReference type="InterPro" id="IPR025202">
    <property type="entry name" value="PLD-like_dom"/>
</dbReference>
<dbReference type="PANTHER" id="PTHR21248">
    <property type="entry name" value="CARDIOLIPIN SYNTHASE"/>
    <property type="match status" value="1"/>
</dbReference>
<dbReference type="SUPFAM" id="SSF56024">
    <property type="entry name" value="Phospholipase D/nuclease"/>
    <property type="match status" value="1"/>
</dbReference>
<dbReference type="OrthoDB" id="9762009at2"/>
<dbReference type="eggNOG" id="COG1502">
    <property type="taxonomic scope" value="Bacteria"/>
</dbReference>
<dbReference type="InterPro" id="IPR001736">
    <property type="entry name" value="PLipase_D/transphosphatidylase"/>
</dbReference>
<dbReference type="PROSITE" id="PS50035">
    <property type="entry name" value="PLD"/>
    <property type="match status" value="1"/>
</dbReference>
<dbReference type="GO" id="GO:0030572">
    <property type="term" value="F:phosphatidyltransferase activity"/>
    <property type="evidence" value="ECO:0007669"/>
    <property type="project" value="UniProtKB-ARBA"/>
</dbReference>
<dbReference type="InterPro" id="IPR047955">
    <property type="entry name" value="DrmC-like"/>
</dbReference>
<dbReference type="Proteomes" id="UP000005459">
    <property type="component" value="Unassembled WGS sequence"/>
</dbReference>
<protein>
    <submittedName>
        <fullName evidence="2">Phospholipase D/Transphosphatidylase</fullName>
    </submittedName>
</protein>